<feature type="compositionally biased region" description="Low complexity" evidence="1">
    <location>
        <begin position="71"/>
        <end position="84"/>
    </location>
</feature>
<evidence type="ECO:0000313" key="2">
    <source>
        <dbReference type="EMBL" id="RIJ42667.1"/>
    </source>
</evidence>
<organism evidence="2 3">
    <name type="scientific">Pontibacter oryzae</name>
    <dbReference type="NCBI Taxonomy" id="2304593"/>
    <lineage>
        <taxon>Bacteria</taxon>
        <taxon>Pseudomonadati</taxon>
        <taxon>Bacteroidota</taxon>
        <taxon>Cytophagia</taxon>
        <taxon>Cytophagales</taxon>
        <taxon>Hymenobacteraceae</taxon>
        <taxon>Pontibacter</taxon>
    </lineage>
</organism>
<dbReference type="Proteomes" id="UP000266005">
    <property type="component" value="Unassembled WGS sequence"/>
</dbReference>
<proteinExistence type="predicted"/>
<dbReference type="AlphaFoldDB" id="A0A399SL27"/>
<dbReference type="OrthoDB" id="9842885at2"/>
<reference evidence="3" key="1">
    <citation type="submission" date="2018-08" db="EMBL/GenBank/DDBJ databases">
        <title>Mucilaginibacter sp. MYSH2.</title>
        <authorList>
            <person name="Seo T."/>
        </authorList>
    </citation>
    <scope>NUCLEOTIDE SEQUENCE [LARGE SCALE GENOMIC DNA]</scope>
    <source>
        <strain evidence="3">KIRAN</strain>
    </source>
</reference>
<keyword evidence="3" id="KW-1185">Reference proteome</keyword>
<feature type="region of interest" description="Disordered" evidence="1">
    <location>
        <begin position="71"/>
        <end position="91"/>
    </location>
</feature>
<comment type="caution">
    <text evidence="2">The sequence shown here is derived from an EMBL/GenBank/DDBJ whole genome shotgun (WGS) entry which is preliminary data.</text>
</comment>
<sequence>MEKENIAAQVQRLRMAGASIRDIVRTLGVSKYTVEKTLKELEAMRLQTIHLAVSEDSVSTATDTAMTVAQTATDADQTSPDSSQNEQQTGSNTLLSRVDALLNGASTEEIEPQKAEKQLNSTYSFDVMQLLSDYKKLMVLLLRDVSQGRNVWLNVVNNKYLKELARLQEEARHLCQRDDREYERLQLIQVLIACEAYLRNVLLTPEAHGSMFGLHWVMLPKNERILALCRTKFSAENLFTYTHGCEAAA</sequence>
<dbReference type="EMBL" id="QWGE01000001">
    <property type="protein sequence ID" value="RIJ42667.1"/>
    <property type="molecule type" value="Genomic_DNA"/>
</dbReference>
<gene>
    <name evidence="2" type="ORF">D1627_02085</name>
</gene>
<evidence type="ECO:0000313" key="3">
    <source>
        <dbReference type="Proteomes" id="UP000266005"/>
    </source>
</evidence>
<evidence type="ECO:0000256" key="1">
    <source>
        <dbReference type="SAM" id="MobiDB-lite"/>
    </source>
</evidence>
<accession>A0A399SL27</accession>
<name>A0A399SL27_9BACT</name>
<protein>
    <submittedName>
        <fullName evidence="2">Uncharacterized protein</fullName>
    </submittedName>
</protein>
<dbReference type="RefSeq" id="WP_119430549.1">
    <property type="nucleotide sequence ID" value="NZ_QWGE01000001.1"/>
</dbReference>